<comment type="caution">
    <text evidence="2">The sequence shown here is derived from an EMBL/GenBank/DDBJ whole genome shotgun (WGS) entry which is preliminary data.</text>
</comment>
<feature type="chain" id="PRO_5047517692" description="TonB-dependent receptor plug domain-containing protein" evidence="1">
    <location>
        <begin position="20"/>
        <end position="584"/>
    </location>
</feature>
<dbReference type="SUPFAM" id="SSF48452">
    <property type="entry name" value="TPR-like"/>
    <property type="match status" value="1"/>
</dbReference>
<dbReference type="InterPro" id="IPR011990">
    <property type="entry name" value="TPR-like_helical_dom_sf"/>
</dbReference>
<keyword evidence="1" id="KW-0732">Signal</keyword>
<evidence type="ECO:0008006" key="4">
    <source>
        <dbReference type="Google" id="ProtNLM"/>
    </source>
</evidence>
<dbReference type="Gene3D" id="2.170.130.10">
    <property type="entry name" value="TonB-dependent receptor, plug domain"/>
    <property type="match status" value="1"/>
</dbReference>
<dbReference type="Proteomes" id="UP000625780">
    <property type="component" value="Unassembled WGS sequence"/>
</dbReference>
<organism evidence="2 3">
    <name type="scientific">Muriicola marianensis</name>
    <dbReference type="NCBI Taxonomy" id="1324801"/>
    <lineage>
        <taxon>Bacteria</taxon>
        <taxon>Pseudomonadati</taxon>
        <taxon>Bacteroidota</taxon>
        <taxon>Flavobacteriia</taxon>
        <taxon>Flavobacteriales</taxon>
        <taxon>Flavobacteriaceae</taxon>
        <taxon>Muriicola</taxon>
    </lineage>
</organism>
<dbReference type="SUPFAM" id="SSF49464">
    <property type="entry name" value="Carboxypeptidase regulatory domain-like"/>
    <property type="match status" value="1"/>
</dbReference>
<proteinExistence type="predicted"/>
<dbReference type="RefSeq" id="WP_188368763.1">
    <property type="nucleotide sequence ID" value="NZ_BMFH01000001.1"/>
</dbReference>
<feature type="signal peptide" evidence="1">
    <location>
        <begin position="1"/>
        <end position="19"/>
    </location>
</feature>
<evidence type="ECO:0000256" key="1">
    <source>
        <dbReference type="SAM" id="SignalP"/>
    </source>
</evidence>
<keyword evidence="3" id="KW-1185">Reference proteome</keyword>
<dbReference type="InterPro" id="IPR008969">
    <property type="entry name" value="CarboxyPept-like_regulatory"/>
</dbReference>
<dbReference type="SUPFAM" id="SSF56935">
    <property type="entry name" value="Porins"/>
    <property type="match status" value="1"/>
</dbReference>
<reference evidence="3" key="1">
    <citation type="journal article" date="2019" name="Int. J. Syst. Evol. Microbiol.">
        <title>The Global Catalogue of Microorganisms (GCM) 10K type strain sequencing project: providing services to taxonomists for standard genome sequencing and annotation.</title>
        <authorList>
            <consortium name="The Broad Institute Genomics Platform"/>
            <consortium name="The Broad Institute Genome Sequencing Center for Infectious Disease"/>
            <person name="Wu L."/>
            <person name="Ma J."/>
        </authorList>
    </citation>
    <scope>NUCLEOTIDE SEQUENCE [LARGE SCALE GENOMIC DNA]</scope>
    <source>
        <strain evidence="3">CGMCC 1.12606</strain>
    </source>
</reference>
<dbReference type="InterPro" id="IPR037066">
    <property type="entry name" value="Plug_dom_sf"/>
</dbReference>
<evidence type="ECO:0000313" key="2">
    <source>
        <dbReference type="EMBL" id="GGD37823.1"/>
    </source>
</evidence>
<dbReference type="Gene3D" id="1.25.40.10">
    <property type="entry name" value="Tetratricopeptide repeat domain"/>
    <property type="match status" value="1"/>
</dbReference>
<accession>A0ABQ1QNC6</accession>
<name>A0ABQ1QNC6_9FLAO</name>
<gene>
    <name evidence="2" type="ORF">GCM10011361_01150</name>
</gene>
<protein>
    <recommendedName>
        <fullName evidence="4">TonB-dependent receptor plug domain-containing protein</fullName>
    </recommendedName>
</protein>
<sequence>MKKIIFTLCLFCAAITLQAQEKQVTIKGKVSAMDAALVNAEITSQKTGETVKTDASGRYELQTTEGDKVTFSYPGLSEMEIILEDVSSVLNVKMNSEVNVLDEVVVEKTKIKSQTQLRQEYNSNKNLINTAFGILDKDITNFSVRIIDKSQLLFGNFDLASLIQFRFAGVRVERLGESPFRPNIYLRGSSMGMFPAIYDVDGLILKDYPDFVMVENIERVAILSGLGLVTKYGGAANGGVIVINTKGANTYRDPRTGGPFDQALLRNNIYEGNALSKEQAGKNLPVYLQELYASPSERKAMEVYKDQAEMYRSSVYYFLDAFGYFTAKWSNTEFAEQIIEDHWYLFEENPVGLKALAYLYQTMGNNTKAHELYKEIFILRPHYAQSYRDLALSYRQIGDIRKAAAMYARYDYLVKEGFIRAEDRDFTPLMEREFRNLLELHAREFRGADRRKSRSLNSDFEGTRLVFEWNDSEAEFQLQFVNPQNKYFNWEHSLLADADRIRDEKLKGYSCEEYLIDGNLPGTWQINLKYLGNKSLTPSFIKATIYHNYGTPSQREEVKVFKLQLKDVNQELFTVQNNTNLTSN</sequence>
<dbReference type="EMBL" id="BMFH01000001">
    <property type="protein sequence ID" value="GGD37823.1"/>
    <property type="molecule type" value="Genomic_DNA"/>
</dbReference>
<evidence type="ECO:0000313" key="3">
    <source>
        <dbReference type="Proteomes" id="UP000625780"/>
    </source>
</evidence>